<accession>A0ABT8YA40</accession>
<reference evidence="1" key="1">
    <citation type="submission" date="2023-07" db="EMBL/GenBank/DDBJ databases">
        <authorList>
            <person name="Kim M."/>
        </authorList>
    </citation>
    <scope>NUCLEOTIDE SEQUENCE</scope>
    <source>
        <strain evidence="1">BIUV-7</strain>
    </source>
</reference>
<dbReference type="InterPro" id="IPR036271">
    <property type="entry name" value="Tet_transcr_reg_TetR-rel_C_sf"/>
</dbReference>
<evidence type="ECO:0000313" key="1">
    <source>
        <dbReference type="EMBL" id="MDO6414525.1"/>
    </source>
</evidence>
<organism evidence="1 2">
    <name type="scientific">Sphingomonas natans</name>
    <dbReference type="NCBI Taxonomy" id="3063330"/>
    <lineage>
        <taxon>Bacteria</taxon>
        <taxon>Pseudomonadati</taxon>
        <taxon>Pseudomonadota</taxon>
        <taxon>Alphaproteobacteria</taxon>
        <taxon>Sphingomonadales</taxon>
        <taxon>Sphingomonadaceae</taxon>
        <taxon>Sphingomonas</taxon>
    </lineage>
</organism>
<sequence length="199" mass="21413">MTTEIPVPLSPIKKMAGRPRRLTLDAIVDAACDIGIARLEMGLLAERLNTGVATLYGYVKGREHLLALVTQRLAGQALVPDRGQSWQDIIREHAAVTFAIFEASPELITNLIVGGADLQSASYAQLILDMLIGRGLSPRAAANVYIEANQVVLGAAIFLIRRRALSEAMLDGIGGAAQLPDVLGDYRPTLERIIGGFER</sequence>
<dbReference type="SUPFAM" id="SSF48498">
    <property type="entry name" value="Tetracyclin repressor-like, C-terminal domain"/>
    <property type="match status" value="1"/>
</dbReference>
<dbReference type="Gene3D" id="1.10.357.10">
    <property type="entry name" value="Tetracycline Repressor, domain 2"/>
    <property type="match status" value="1"/>
</dbReference>
<keyword evidence="2" id="KW-1185">Reference proteome</keyword>
<proteinExistence type="predicted"/>
<evidence type="ECO:0000313" key="2">
    <source>
        <dbReference type="Proteomes" id="UP001169764"/>
    </source>
</evidence>
<dbReference type="EMBL" id="JAUOTP010000003">
    <property type="protein sequence ID" value="MDO6414525.1"/>
    <property type="molecule type" value="Genomic_DNA"/>
</dbReference>
<name>A0ABT8YA40_9SPHN</name>
<comment type="caution">
    <text evidence="1">The sequence shown here is derived from an EMBL/GenBank/DDBJ whole genome shotgun (WGS) entry which is preliminary data.</text>
</comment>
<dbReference type="InterPro" id="IPR009057">
    <property type="entry name" value="Homeodomain-like_sf"/>
</dbReference>
<dbReference type="RefSeq" id="WP_303541755.1">
    <property type="nucleotide sequence ID" value="NZ_JAUOTP010000003.1"/>
</dbReference>
<protein>
    <recommendedName>
        <fullName evidence="3">TetR family transcriptional regulator</fullName>
    </recommendedName>
</protein>
<gene>
    <name evidence="1" type="ORF">Q4F19_09045</name>
</gene>
<dbReference type="Proteomes" id="UP001169764">
    <property type="component" value="Unassembled WGS sequence"/>
</dbReference>
<evidence type="ECO:0008006" key="3">
    <source>
        <dbReference type="Google" id="ProtNLM"/>
    </source>
</evidence>
<dbReference type="SUPFAM" id="SSF46689">
    <property type="entry name" value="Homeodomain-like"/>
    <property type="match status" value="1"/>
</dbReference>